<dbReference type="Proteomes" id="UP000182278">
    <property type="component" value="Unassembled WGS sequence"/>
</dbReference>
<dbReference type="InterPro" id="IPR002208">
    <property type="entry name" value="SecY/SEC61-alpha"/>
</dbReference>
<comment type="subcellular location">
    <subcellularLocation>
        <location evidence="10">Cell membrane</location>
        <topology evidence="10">Multi-pass membrane protein</topology>
    </subcellularLocation>
    <subcellularLocation>
        <location evidence="1">Membrane</location>
        <topology evidence="1">Multi-pass membrane protein</topology>
    </subcellularLocation>
</comment>
<gene>
    <name evidence="10" type="primary">secY</name>
    <name evidence="12" type="ORF">AUJ66_03000</name>
</gene>
<reference evidence="12 13" key="1">
    <citation type="journal article" date="2016" name="Environ. Microbiol.">
        <title>Genomic resolution of a cold subsurface aquifer community provides metabolic insights for novel microbes adapted to high CO concentrations.</title>
        <authorList>
            <person name="Probst A.J."/>
            <person name="Castelle C.J."/>
            <person name="Singh A."/>
            <person name="Brown C.T."/>
            <person name="Anantharaman K."/>
            <person name="Sharon I."/>
            <person name="Hug L.A."/>
            <person name="Burstein D."/>
            <person name="Emerson J.B."/>
            <person name="Thomas B.C."/>
            <person name="Banfield J.F."/>
        </authorList>
    </citation>
    <scope>NUCLEOTIDE SEQUENCE [LARGE SCALE GENOMIC DNA]</scope>
    <source>
        <strain evidence="12">CG1_02_38_46</strain>
    </source>
</reference>
<evidence type="ECO:0000256" key="3">
    <source>
        <dbReference type="ARBA" id="ARBA00022448"/>
    </source>
</evidence>
<protein>
    <recommendedName>
        <fullName evidence="9 10">Protein translocase subunit SecY</fullName>
    </recommendedName>
</protein>
<dbReference type="InterPro" id="IPR023201">
    <property type="entry name" value="SecY_dom_sf"/>
</dbReference>
<dbReference type="GO" id="GO:0005886">
    <property type="term" value="C:plasma membrane"/>
    <property type="evidence" value="ECO:0007669"/>
    <property type="project" value="UniProtKB-SubCell"/>
</dbReference>
<keyword evidence="10" id="KW-1003">Cell membrane</keyword>
<evidence type="ECO:0000256" key="10">
    <source>
        <dbReference type="HAMAP-Rule" id="MF_01465"/>
    </source>
</evidence>
<feature type="transmembrane region" description="Helical" evidence="10">
    <location>
        <begin position="70"/>
        <end position="94"/>
    </location>
</feature>
<comment type="caution">
    <text evidence="10">Lacks conserved residue(s) required for the propagation of feature annotation.</text>
</comment>
<evidence type="ECO:0000256" key="6">
    <source>
        <dbReference type="ARBA" id="ARBA00022989"/>
    </source>
</evidence>
<evidence type="ECO:0000313" key="13">
    <source>
        <dbReference type="Proteomes" id="UP000182278"/>
    </source>
</evidence>
<dbReference type="InterPro" id="IPR026593">
    <property type="entry name" value="SecY"/>
</dbReference>
<dbReference type="PIRSF" id="PIRSF004557">
    <property type="entry name" value="SecY"/>
    <property type="match status" value="1"/>
</dbReference>
<dbReference type="GO" id="GO:0043952">
    <property type="term" value="P:protein transport by the Sec complex"/>
    <property type="evidence" value="ECO:0007669"/>
    <property type="project" value="UniProtKB-UniRule"/>
</dbReference>
<comment type="similarity">
    <text evidence="2 10 11">Belongs to the SecY/SEC61-alpha family.</text>
</comment>
<keyword evidence="6 10" id="KW-1133">Transmembrane helix</keyword>
<feature type="transmembrane region" description="Helical" evidence="10">
    <location>
        <begin position="177"/>
        <end position="196"/>
    </location>
</feature>
<name>A0A1J4SDH1_9BACT</name>
<dbReference type="PROSITE" id="PS00756">
    <property type="entry name" value="SECY_2"/>
    <property type="match status" value="1"/>
</dbReference>
<feature type="transmembrane region" description="Helical" evidence="10">
    <location>
        <begin position="208"/>
        <end position="233"/>
    </location>
</feature>
<evidence type="ECO:0000256" key="2">
    <source>
        <dbReference type="ARBA" id="ARBA00005751"/>
    </source>
</evidence>
<evidence type="ECO:0000256" key="11">
    <source>
        <dbReference type="RuleBase" id="RU004349"/>
    </source>
</evidence>
<evidence type="ECO:0000256" key="5">
    <source>
        <dbReference type="ARBA" id="ARBA00022927"/>
    </source>
</evidence>
<evidence type="ECO:0000256" key="9">
    <source>
        <dbReference type="ARBA" id="ARBA00039733"/>
    </source>
</evidence>
<feature type="transmembrane region" description="Helical" evidence="10">
    <location>
        <begin position="307"/>
        <end position="329"/>
    </location>
</feature>
<dbReference type="FunFam" id="1.10.3370.10:FF:000001">
    <property type="entry name" value="Preprotein translocase subunit SecY"/>
    <property type="match status" value="1"/>
</dbReference>
<dbReference type="NCBIfam" id="TIGR00967">
    <property type="entry name" value="3a0501s007"/>
    <property type="match status" value="1"/>
</dbReference>
<proteinExistence type="inferred from homology"/>
<feature type="transmembrane region" description="Helical" evidence="10">
    <location>
        <begin position="267"/>
        <end position="287"/>
    </location>
</feature>
<keyword evidence="4 10" id="KW-0812">Transmembrane</keyword>
<dbReference type="SUPFAM" id="SSF103491">
    <property type="entry name" value="Preprotein translocase SecY subunit"/>
    <property type="match status" value="1"/>
</dbReference>
<comment type="function">
    <text evidence="10">The central subunit of the protein translocation channel SecYEG. Consists of two halves formed by TMs 1-5 and 6-10. These two domains form a lateral gate at the front which open onto the bilayer between TMs 2 and 7, and are clamped together by SecE at the back. The channel is closed by both a pore ring composed of hydrophobic SecY resides and a short helix (helix 2A) on the extracellular side of the membrane which forms a plug. The plug probably moves laterally to allow the channel to open. The ring and the pore may move independently.</text>
</comment>
<evidence type="ECO:0000313" key="12">
    <source>
        <dbReference type="EMBL" id="OIN97475.1"/>
    </source>
</evidence>
<dbReference type="STRING" id="1817893.AUJ66_03000"/>
<evidence type="ECO:0000256" key="4">
    <source>
        <dbReference type="ARBA" id="ARBA00022692"/>
    </source>
</evidence>
<keyword evidence="8 10" id="KW-0472">Membrane</keyword>
<dbReference type="EMBL" id="MNUO01000046">
    <property type="protein sequence ID" value="OIN97475.1"/>
    <property type="molecule type" value="Genomic_DNA"/>
</dbReference>
<dbReference type="Pfam" id="PF00344">
    <property type="entry name" value="SecY"/>
    <property type="match status" value="1"/>
</dbReference>
<evidence type="ECO:0000256" key="1">
    <source>
        <dbReference type="ARBA" id="ARBA00004141"/>
    </source>
</evidence>
<keyword evidence="7 10" id="KW-0811">Translocation</keyword>
<evidence type="ECO:0000256" key="7">
    <source>
        <dbReference type="ARBA" id="ARBA00023010"/>
    </source>
</evidence>
<organism evidence="12 13">
    <name type="scientific">Candidatus Desantisbacteria bacterium CG1_02_38_46</name>
    <dbReference type="NCBI Taxonomy" id="1817893"/>
    <lineage>
        <taxon>Bacteria</taxon>
        <taxon>Candidatus Desantisiibacteriota</taxon>
    </lineage>
</organism>
<dbReference type="GO" id="GO:0065002">
    <property type="term" value="P:intracellular protein transmembrane transport"/>
    <property type="evidence" value="ECO:0007669"/>
    <property type="project" value="UniProtKB-UniRule"/>
</dbReference>
<dbReference type="PANTHER" id="PTHR10906">
    <property type="entry name" value="SECY/SEC61-ALPHA FAMILY MEMBER"/>
    <property type="match status" value="1"/>
</dbReference>
<dbReference type="HAMAP" id="MF_01465">
    <property type="entry name" value="SecY"/>
    <property type="match status" value="1"/>
</dbReference>
<feature type="transmembrane region" description="Helical" evidence="10">
    <location>
        <begin position="389"/>
        <end position="409"/>
    </location>
</feature>
<feature type="transmembrane region" description="Helical" evidence="10">
    <location>
        <begin position="114"/>
        <end position="134"/>
    </location>
</feature>
<feature type="transmembrane region" description="Helical" evidence="10">
    <location>
        <begin position="150"/>
        <end position="170"/>
    </location>
</feature>
<evidence type="ECO:0000256" key="8">
    <source>
        <dbReference type="ARBA" id="ARBA00023136"/>
    </source>
</evidence>
<dbReference type="InterPro" id="IPR030659">
    <property type="entry name" value="SecY_CS"/>
</dbReference>
<keyword evidence="3 10" id="KW-0813">Transport</keyword>
<feature type="transmembrane region" description="Helical" evidence="10">
    <location>
        <begin position="361"/>
        <end position="383"/>
    </location>
</feature>
<dbReference type="Gene3D" id="1.10.3370.10">
    <property type="entry name" value="SecY subunit domain"/>
    <property type="match status" value="1"/>
</dbReference>
<comment type="caution">
    <text evidence="12">The sequence shown here is derived from an EMBL/GenBank/DDBJ whole genome shotgun (WGS) entry which is preliminary data.</text>
</comment>
<sequence>MLSAFQNIFRIPELKRRLLFTMGMLAVFRLGSFIPTPGIDTHALRAFFETGTKGVLGLMDMFSGGAFSKFSIFALGIMPYISTSIIFSLLTVVIPQLEQLSKEGEMGRKKINQWTRYATVLICVFQSLAISIWLQSQSFEGMPLVINPGVGFYLLTMLTLTTGTIFLMWIGEQITEYGIGNGISLLIFAGIIDRIPQAFTGTFKLLKIGQLSLFIAIFIGAIALLTIVGAVFIEQGVRKIPVQYAKHIVGRKVYGGQSTYLPLKVDMSGVIAVIFAMSVFMIPTMLAKIIPLQFLKTFAGWLESGNIFYTLIYAPLIIFFCYFYNAIVFNPLDVAENMKRYGGFVPGIRPGRPTAEHIDWILTRITLIGAVGVAVIAIVPDMIQGKFNIPFSFGGTALLIVVGVALDTMKQIESHLLMRHYEGFMKKGRLIGRATRF</sequence>
<dbReference type="AlphaFoldDB" id="A0A1J4SDH1"/>
<accession>A0A1J4SDH1</accession>
<keyword evidence="5 10" id="KW-0653">Protein transport</keyword>
<comment type="subunit">
    <text evidence="10">Component of the Sec protein translocase complex. Heterotrimer consisting of SecY, SecE and SecG subunits. The heterotrimers can form oligomers, although 1 heterotrimer is thought to be able to translocate proteins. Interacts with the ribosome. Interacts with SecDF, and other proteins may be involved. Interacts with SecA.</text>
</comment>
<dbReference type="GO" id="GO:0006605">
    <property type="term" value="P:protein targeting"/>
    <property type="evidence" value="ECO:0007669"/>
    <property type="project" value="UniProtKB-UniRule"/>
</dbReference>
<dbReference type="PRINTS" id="PR00303">
    <property type="entry name" value="SECYTRNLCASE"/>
</dbReference>